<name>A0AAV4LX73_BABCB</name>
<comment type="caution">
    <text evidence="2">The sequence shown here is derived from an EMBL/GenBank/DDBJ whole genome shotgun (WGS) entry which is preliminary data.</text>
</comment>
<gene>
    <name evidence="2" type="ORF">BcabD6B2_31660</name>
</gene>
<evidence type="ECO:0000256" key="1">
    <source>
        <dbReference type="SAM" id="MobiDB-lite"/>
    </source>
</evidence>
<feature type="region of interest" description="Disordered" evidence="1">
    <location>
        <begin position="301"/>
        <end position="321"/>
    </location>
</feature>
<dbReference type="EMBL" id="BPLF01000002">
    <property type="protein sequence ID" value="GIX63731.1"/>
    <property type="molecule type" value="Genomic_DNA"/>
</dbReference>
<feature type="region of interest" description="Disordered" evidence="1">
    <location>
        <begin position="1"/>
        <end position="20"/>
    </location>
</feature>
<protein>
    <submittedName>
        <fullName evidence="2">Mitochondrial protein, putative</fullName>
    </submittedName>
</protein>
<dbReference type="AlphaFoldDB" id="A0AAV4LX73"/>
<feature type="region of interest" description="Disordered" evidence="1">
    <location>
        <begin position="161"/>
        <end position="185"/>
    </location>
</feature>
<accession>A0AAV4LX73</accession>
<proteinExistence type="predicted"/>
<evidence type="ECO:0000313" key="2">
    <source>
        <dbReference type="EMBL" id="GIX63731.1"/>
    </source>
</evidence>
<dbReference type="RefSeq" id="XP_067715800.1">
    <property type="nucleotide sequence ID" value="XM_067859699.1"/>
</dbReference>
<evidence type="ECO:0000313" key="3">
    <source>
        <dbReference type="Proteomes" id="UP001497744"/>
    </source>
</evidence>
<keyword evidence="3" id="KW-1185">Reference proteome</keyword>
<dbReference type="GeneID" id="94195212"/>
<dbReference type="Proteomes" id="UP001497744">
    <property type="component" value="Unassembled WGS sequence"/>
</dbReference>
<organism evidence="2 3">
    <name type="scientific">Babesia caballi</name>
    <dbReference type="NCBI Taxonomy" id="5871"/>
    <lineage>
        <taxon>Eukaryota</taxon>
        <taxon>Sar</taxon>
        <taxon>Alveolata</taxon>
        <taxon>Apicomplexa</taxon>
        <taxon>Aconoidasida</taxon>
        <taxon>Piroplasmida</taxon>
        <taxon>Babesiidae</taxon>
        <taxon>Babesia</taxon>
    </lineage>
</organism>
<reference evidence="2 3" key="1">
    <citation type="submission" date="2021-06" db="EMBL/GenBank/DDBJ databases">
        <title>Genome sequence of Babesia caballi.</title>
        <authorList>
            <person name="Yamagishi J."/>
            <person name="Kidaka T."/>
            <person name="Ochi A."/>
        </authorList>
    </citation>
    <scope>NUCLEOTIDE SEQUENCE [LARGE SCALE GENOMIC DNA]</scope>
    <source>
        <strain evidence="2">USDA-D6B2</strain>
    </source>
</reference>
<sequence length="356" mass="37799">MTRKVRRDRRAQPKPSRNAHDLRLDSVADVEGLGGDGLPDGLDEGLGVLLAALDLLLGLGGPGLDTSESLLAQLTLHELEHLLRAAALDDRLGVALLRRTQDSLHRSRVDEGAEVGVLEEPGGHDLEVVVDGLEGRLAPDAQPTQVAGRGQLEEVQPLNRGDLDTWNVPEGPPALDGGRPEDNEGAHGPLLLAIPAMAPDLAHPLELRSQTHRLQELDGVLGLVQLLNRVVHHHGHLAQRLNAVSPRHDDRYDGRGRHSRSQRLPLLLEVDLAVPPPPDAGRRVHATGAAEVGVGSLAGPVGATTLDAGHTRHGAPSTPTPGRGLVARHLAHGVGLPPVLGHVGVDRSHKVEPQRR</sequence>